<keyword evidence="5" id="KW-0067">ATP-binding</keyword>
<gene>
    <name evidence="8" type="primary">lacC</name>
    <name evidence="8" type="ORF">DDT42_00192</name>
</gene>
<organism evidence="8 9">
    <name type="scientific">Psychracetigena formicireducens</name>
    <dbReference type="NCBI Taxonomy" id="2986056"/>
    <lineage>
        <taxon>Bacteria</taxon>
        <taxon>Bacillati</taxon>
        <taxon>Candidatus Lithacetigenota</taxon>
        <taxon>Candidatus Psychracetigena</taxon>
    </lineage>
</organism>
<dbReference type="InterPro" id="IPR002139">
    <property type="entry name" value="Ribo/fructo_kinase"/>
</dbReference>
<evidence type="ECO:0000256" key="6">
    <source>
        <dbReference type="PIRNR" id="PIRNR000535"/>
    </source>
</evidence>
<accession>A0A9E2F141</accession>
<dbReference type="PIRSF" id="PIRSF000535">
    <property type="entry name" value="1PFK/6PFK/LacC"/>
    <property type="match status" value="1"/>
</dbReference>
<dbReference type="PANTHER" id="PTHR46566">
    <property type="entry name" value="1-PHOSPHOFRUCTOKINASE-RELATED"/>
    <property type="match status" value="1"/>
</dbReference>
<keyword evidence="4 8" id="KW-0418">Kinase</keyword>
<reference evidence="8 9" key="1">
    <citation type="journal article" date="2021" name="bioRxiv">
        <title>Unique metabolic strategies in Hadean analogues reveal hints for primordial physiology.</title>
        <authorList>
            <person name="Nobu M.K."/>
            <person name="Nakai R."/>
            <person name="Tamazawa S."/>
            <person name="Mori H."/>
            <person name="Toyoda A."/>
            <person name="Ijiri A."/>
            <person name="Suzuki S."/>
            <person name="Kurokawa K."/>
            <person name="Kamagata Y."/>
            <person name="Tamaki H."/>
        </authorList>
    </citation>
    <scope>NUCLEOTIDE SEQUENCE [LARGE SCALE GENOMIC DNA]</scope>
    <source>
        <strain evidence="8">BS525</strain>
    </source>
</reference>
<comment type="caution">
    <text evidence="8">The sequence shown here is derived from an EMBL/GenBank/DDBJ whole genome shotgun (WGS) entry which is preliminary data.</text>
</comment>
<dbReference type="GO" id="GO:0005829">
    <property type="term" value="C:cytosol"/>
    <property type="evidence" value="ECO:0007669"/>
    <property type="project" value="TreeGrafter"/>
</dbReference>
<evidence type="ECO:0000313" key="8">
    <source>
        <dbReference type="EMBL" id="MBT9144357.1"/>
    </source>
</evidence>
<dbReference type="Pfam" id="PF00294">
    <property type="entry name" value="PfkB"/>
    <property type="match status" value="1"/>
</dbReference>
<evidence type="ECO:0000259" key="7">
    <source>
        <dbReference type="Pfam" id="PF00294"/>
    </source>
</evidence>
<keyword evidence="3" id="KW-0547">Nucleotide-binding</keyword>
<dbReference type="AlphaFoldDB" id="A0A9E2F141"/>
<dbReference type="CDD" id="cd01164">
    <property type="entry name" value="FruK_PfkB_like"/>
    <property type="match status" value="1"/>
</dbReference>
<sequence length="306" mass="33980">MILTVTLNPAIDKVAELKKLKKSSLNRIKVVSILPGGKGINVARGVASFGGKVTATGFIGGYNGKYIVDYLIREEIEPHFFPIEGESRVCLIILQEKGVIAEIYEEGPVIDNNSAESYLSFFQEISAKFNFIAISGNIPNSLPDNYLPRLIEPVQANLFLDITGKPLLDTLPLKNIYFLKLNQKEFCETFAIKNDDLENQMVKIASYYNLSNLIITLGEEGVLVYHKKKVYRSYCEKKVLPLNPIGAGDSLLGTLIYHLSSGESFLEACKKAVAASISNTTLYEGGRINHPVYKDILKYTFLEKIG</sequence>
<dbReference type="PANTHER" id="PTHR46566:SF2">
    <property type="entry name" value="ATP-DEPENDENT 6-PHOSPHOFRUCTOKINASE ISOZYME 2"/>
    <property type="match status" value="1"/>
</dbReference>
<evidence type="ECO:0000256" key="4">
    <source>
        <dbReference type="ARBA" id="ARBA00022777"/>
    </source>
</evidence>
<dbReference type="InterPro" id="IPR011611">
    <property type="entry name" value="PfkB_dom"/>
</dbReference>
<name>A0A9E2F141_PSYF1</name>
<feature type="domain" description="Carbohydrate kinase PfkB" evidence="7">
    <location>
        <begin position="8"/>
        <end position="276"/>
    </location>
</feature>
<dbReference type="EC" id="2.7.1.144" evidence="8"/>
<dbReference type="EMBL" id="QLTW01000005">
    <property type="protein sequence ID" value="MBT9144357.1"/>
    <property type="molecule type" value="Genomic_DNA"/>
</dbReference>
<dbReference type="SUPFAM" id="SSF53613">
    <property type="entry name" value="Ribokinase-like"/>
    <property type="match status" value="1"/>
</dbReference>
<evidence type="ECO:0000256" key="2">
    <source>
        <dbReference type="ARBA" id="ARBA00022679"/>
    </source>
</evidence>
<dbReference type="GO" id="GO:0009024">
    <property type="term" value="F:tagatose-6-phosphate kinase activity"/>
    <property type="evidence" value="ECO:0007669"/>
    <property type="project" value="UniProtKB-EC"/>
</dbReference>
<protein>
    <submittedName>
        <fullName evidence="8">Tagatose-6-phosphate kinase</fullName>
        <ecNumber evidence="8">2.7.1.144</ecNumber>
    </submittedName>
</protein>
<keyword evidence="2 6" id="KW-0808">Transferase</keyword>
<dbReference type="InterPro" id="IPR017583">
    <property type="entry name" value="Tagatose/fructose_Pkinase"/>
</dbReference>
<dbReference type="Gene3D" id="3.40.1190.20">
    <property type="match status" value="1"/>
</dbReference>
<dbReference type="GO" id="GO:0005524">
    <property type="term" value="F:ATP binding"/>
    <property type="evidence" value="ECO:0007669"/>
    <property type="project" value="UniProtKB-KW"/>
</dbReference>
<evidence type="ECO:0000313" key="9">
    <source>
        <dbReference type="Proteomes" id="UP000811545"/>
    </source>
</evidence>
<dbReference type="GO" id="GO:0008443">
    <property type="term" value="F:phosphofructokinase activity"/>
    <property type="evidence" value="ECO:0007669"/>
    <property type="project" value="TreeGrafter"/>
</dbReference>
<comment type="similarity">
    <text evidence="1">Belongs to the carbohydrate kinase PfkB family.</text>
</comment>
<evidence type="ECO:0000256" key="3">
    <source>
        <dbReference type="ARBA" id="ARBA00022741"/>
    </source>
</evidence>
<dbReference type="Proteomes" id="UP000811545">
    <property type="component" value="Unassembled WGS sequence"/>
</dbReference>
<dbReference type="PRINTS" id="PR00990">
    <property type="entry name" value="RIBOKINASE"/>
</dbReference>
<evidence type="ECO:0000256" key="5">
    <source>
        <dbReference type="ARBA" id="ARBA00022840"/>
    </source>
</evidence>
<dbReference type="InterPro" id="IPR029056">
    <property type="entry name" value="Ribokinase-like"/>
</dbReference>
<dbReference type="PROSITE" id="PS00583">
    <property type="entry name" value="PFKB_KINASES_1"/>
    <property type="match status" value="1"/>
</dbReference>
<evidence type="ECO:0000256" key="1">
    <source>
        <dbReference type="ARBA" id="ARBA00010688"/>
    </source>
</evidence>
<proteinExistence type="inferred from homology"/>
<dbReference type="InterPro" id="IPR002173">
    <property type="entry name" value="Carboh/pur_kinase_PfkB_CS"/>
</dbReference>